<dbReference type="EMBL" id="BKCP01007305">
    <property type="protein sequence ID" value="GER45803.1"/>
    <property type="molecule type" value="Genomic_DNA"/>
</dbReference>
<evidence type="ECO:0000313" key="4">
    <source>
        <dbReference type="Proteomes" id="UP000325081"/>
    </source>
</evidence>
<comment type="caution">
    <text evidence="3">The sequence shown here is derived from an EMBL/GenBank/DDBJ whole genome shotgun (WGS) entry which is preliminary data.</text>
</comment>
<dbReference type="Proteomes" id="UP000325081">
    <property type="component" value="Unassembled WGS sequence"/>
</dbReference>
<feature type="transmembrane region" description="Helical" evidence="2">
    <location>
        <begin position="128"/>
        <end position="148"/>
    </location>
</feature>
<proteinExistence type="predicted"/>
<reference evidence="4" key="1">
    <citation type="journal article" date="2019" name="Curr. Biol.">
        <title>Genome Sequence of Striga asiatica Provides Insight into the Evolution of Plant Parasitism.</title>
        <authorList>
            <person name="Yoshida S."/>
            <person name="Kim S."/>
            <person name="Wafula E.K."/>
            <person name="Tanskanen J."/>
            <person name="Kim Y.M."/>
            <person name="Honaas L."/>
            <person name="Yang Z."/>
            <person name="Spallek T."/>
            <person name="Conn C.E."/>
            <person name="Ichihashi Y."/>
            <person name="Cheong K."/>
            <person name="Cui S."/>
            <person name="Der J.P."/>
            <person name="Gundlach H."/>
            <person name="Jiao Y."/>
            <person name="Hori C."/>
            <person name="Ishida J.K."/>
            <person name="Kasahara H."/>
            <person name="Kiba T."/>
            <person name="Kim M.S."/>
            <person name="Koo N."/>
            <person name="Laohavisit A."/>
            <person name="Lee Y.H."/>
            <person name="Lumba S."/>
            <person name="McCourt P."/>
            <person name="Mortimer J.C."/>
            <person name="Mutuku J.M."/>
            <person name="Nomura T."/>
            <person name="Sasaki-Sekimoto Y."/>
            <person name="Seto Y."/>
            <person name="Wang Y."/>
            <person name="Wakatake T."/>
            <person name="Sakakibara H."/>
            <person name="Demura T."/>
            <person name="Yamaguchi S."/>
            <person name="Yoneyama K."/>
            <person name="Manabe R.I."/>
            <person name="Nelson D.C."/>
            <person name="Schulman A.H."/>
            <person name="Timko M.P."/>
            <person name="dePamphilis C.W."/>
            <person name="Choi D."/>
            <person name="Shirasu K."/>
        </authorList>
    </citation>
    <scope>NUCLEOTIDE SEQUENCE [LARGE SCALE GENOMIC DNA]</scope>
    <source>
        <strain evidence="4">cv. UVA1</strain>
    </source>
</reference>
<keyword evidence="2" id="KW-0812">Transmembrane</keyword>
<evidence type="ECO:0000256" key="1">
    <source>
        <dbReference type="SAM" id="MobiDB-lite"/>
    </source>
</evidence>
<evidence type="ECO:0000313" key="3">
    <source>
        <dbReference type="EMBL" id="GER45803.1"/>
    </source>
</evidence>
<feature type="compositionally biased region" description="Acidic residues" evidence="1">
    <location>
        <begin position="50"/>
        <end position="70"/>
    </location>
</feature>
<dbReference type="AlphaFoldDB" id="A0A5A7QKC9"/>
<keyword evidence="4" id="KW-1185">Reference proteome</keyword>
<keyword evidence="2" id="KW-0472">Membrane</keyword>
<keyword evidence="3" id="KW-0830">Ubiquinone</keyword>
<sequence length="260" mass="29283">MLCGVSFNNGVVVCSSFRNAVQRQQPTNNHGLSRNLSIVHHRAINIPEDPNPDDPNPDDNPVESDDEDHEPPDFLSIPLKISPKPIWKVVFVLGHVLIIYLSLAAWLSCRISIFRRCLGWLVGADQKAQFFVRSIVEWAISTLVVFALSKDNIKNDFWSIVLVFLLTMQRLPMINILVGFGLFDCIGYAIVIYFGLLTAITLVKHIPPWAAPLVTTVLKFGKKGLQESRARGYFDVMQIRCIALLQRMGFQGFSFDKTVV</sequence>
<protein>
    <submittedName>
        <fullName evidence="3">NADH-ubiquinone oxidoreductase chain 5</fullName>
    </submittedName>
</protein>
<feature type="transmembrane region" description="Helical" evidence="2">
    <location>
        <begin position="86"/>
        <end position="108"/>
    </location>
</feature>
<gene>
    <name evidence="3" type="ORF">STAS_22787</name>
</gene>
<organism evidence="3 4">
    <name type="scientific">Striga asiatica</name>
    <name type="common">Asiatic witchweed</name>
    <name type="synonym">Buchnera asiatica</name>
    <dbReference type="NCBI Taxonomy" id="4170"/>
    <lineage>
        <taxon>Eukaryota</taxon>
        <taxon>Viridiplantae</taxon>
        <taxon>Streptophyta</taxon>
        <taxon>Embryophyta</taxon>
        <taxon>Tracheophyta</taxon>
        <taxon>Spermatophyta</taxon>
        <taxon>Magnoliopsida</taxon>
        <taxon>eudicotyledons</taxon>
        <taxon>Gunneridae</taxon>
        <taxon>Pentapetalae</taxon>
        <taxon>asterids</taxon>
        <taxon>lamiids</taxon>
        <taxon>Lamiales</taxon>
        <taxon>Orobanchaceae</taxon>
        <taxon>Buchnereae</taxon>
        <taxon>Striga</taxon>
    </lineage>
</organism>
<keyword evidence="2" id="KW-1133">Transmembrane helix</keyword>
<evidence type="ECO:0000256" key="2">
    <source>
        <dbReference type="SAM" id="Phobius"/>
    </source>
</evidence>
<accession>A0A5A7QKC9</accession>
<feature type="region of interest" description="Disordered" evidence="1">
    <location>
        <begin position="46"/>
        <end position="70"/>
    </location>
</feature>
<name>A0A5A7QKC9_STRAF</name>